<dbReference type="GO" id="GO:0004252">
    <property type="term" value="F:serine-type endopeptidase activity"/>
    <property type="evidence" value="ECO:0007669"/>
    <property type="project" value="InterPro"/>
</dbReference>
<sequence length="407" mass="41531">MAKANIGKLLLTGVVGGAIALGGSAIYQSTTNQLGNANRSNTTSTKVSNVSVNVNTDVTSAIKKVSNSVVSVMNYQKQNSQSDFSSIFGGNSGSSSANDGLQLSSEGSGVIYKKSGGDAYVVTNYHVIAGNSSLDVLLSGGQKVKATVVGYDEYTDLAVLKISSDHVKDVATFADSSKLTIGEPAIAVGSPLGSQFANTATEGILSATSRQVTLTQENGQTTSINAIQTDAAINPGNSGGALINIEGQVIGITQSKITTTEDGSTSVEGLGFAIPSNDVVNIINKLETDGKISRSALGIRMVDLSQLSTNDSSQLKLPSSVTGGVVVYSVQAGLPAATAGLKAGDVITKVGDTAVTSSTDLQSALYSHNINDTVKVTYYRDGKSATANVKLSKSTSDLETNSSSSSN</sequence>
<reference evidence="6" key="1">
    <citation type="journal article" date="2004" name="J. Bacteriol.">
        <title>Recent genetic transfer between Lactococcus lactis and enterobacteria.</title>
        <authorList>
            <person name="Bolotin A."/>
            <person name="Quinquis B."/>
            <person name="Sorokin A."/>
            <person name="Ehrlich D.S."/>
        </authorList>
    </citation>
    <scope>NUCLEOTIDE SEQUENCE</scope>
    <source>
        <strain evidence="6">NCDO276</strain>
    </source>
</reference>
<evidence type="ECO:0000256" key="1">
    <source>
        <dbReference type="ARBA" id="ARBA00010541"/>
    </source>
</evidence>
<dbReference type="PANTHER" id="PTHR43343:SF3">
    <property type="entry name" value="PROTEASE DO-LIKE 8, CHLOROPLASTIC"/>
    <property type="match status" value="1"/>
</dbReference>
<evidence type="ECO:0000313" key="6">
    <source>
        <dbReference type="EMBL" id="AAU12554.1"/>
    </source>
</evidence>
<dbReference type="SUPFAM" id="SSF50494">
    <property type="entry name" value="Trypsin-like serine proteases"/>
    <property type="match status" value="1"/>
</dbReference>
<dbReference type="AlphaFoldDB" id="Q66RS7"/>
<dbReference type="InterPro" id="IPR043504">
    <property type="entry name" value="Peptidase_S1_PA_chymotrypsin"/>
</dbReference>
<dbReference type="SUPFAM" id="SSF50156">
    <property type="entry name" value="PDZ domain-like"/>
    <property type="match status" value="1"/>
</dbReference>
<dbReference type="PRINTS" id="PR00834">
    <property type="entry name" value="PROTEASES2C"/>
</dbReference>
<dbReference type="MEROPS" id="S01.447"/>
<evidence type="ECO:0000259" key="5">
    <source>
        <dbReference type="PROSITE" id="PS50106"/>
    </source>
</evidence>
<keyword evidence="3" id="KW-0378">Hydrolase</keyword>
<dbReference type="Gene3D" id="2.30.42.10">
    <property type="match status" value="1"/>
</dbReference>
<organism evidence="6">
    <name type="scientific">Lactococcus lactis</name>
    <dbReference type="NCBI Taxonomy" id="1358"/>
    <lineage>
        <taxon>Bacteria</taxon>
        <taxon>Bacillati</taxon>
        <taxon>Bacillota</taxon>
        <taxon>Bacilli</taxon>
        <taxon>Lactobacillales</taxon>
        <taxon>Streptococcaceae</taxon>
        <taxon>Lactococcus</taxon>
    </lineage>
</organism>
<evidence type="ECO:0000256" key="2">
    <source>
        <dbReference type="ARBA" id="ARBA00022670"/>
    </source>
</evidence>
<comment type="similarity">
    <text evidence="1">Belongs to the peptidase S1C family.</text>
</comment>
<dbReference type="PANTHER" id="PTHR43343">
    <property type="entry name" value="PEPTIDASE S12"/>
    <property type="match status" value="1"/>
</dbReference>
<dbReference type="InterPro" id="IPR001478">
    <property type="entry name" value="PDZ"/>
</dbReference>
<accession>Q66RS7</accession>
<dbReference type="Gene3D" id="2.40.10.10">
    <property type="entry name" value="Trypsin-like serine proteases"/>
    <property type="match status" value="2"/>
</dbReference>
<evidence type="ECO:0000256" key="4">
    <source>
        <dbReference type="ARBA" id="ARBA00022825"/>
    </source>
</evidence>
<dbReference type="InterPro" id="IPR001940">
    <property type="entry name" value="Peptidase_S1C"/>
</dbReference>
<name>Q66RS7_9LACT</name>
<dbReference type="InterPro" id="IPR036034">
    <property type="entry name" value="PDZ_sf"/>
</dbReference>
<keyword evidence="2 6" id="KW-0645">Protease</keyword>
<dbReference type="InterPro" id="IPR051201">
    <property type="entry name" value="Chloro_Bact_Ser_Proteases"/>
</dbReference>
<dbReference type="Pfam" id="PF13180">
    <property type="entry name" value="PDZ_2"/>
    <property type="match status" value="1"/>
</dbReference>
<evidence type="ECO:0000256" key="3">
    <source>
        <dbReference type="ARBA" id="ARBA00022801"/>
    </source>
</evidence>
<proteinExistence type="inferred from homology"/>
<dbReference type="SMART" id="SM00228">
    <property type="entry name" value="PDZ"/>
    <property type="match status" value="1"/>
</dbReference>
<gene>
    <name evidence="6" type="primary">htrA</name>
</gene>
<dbReference type="CDD" id="cd06781">
    <property type="entry name" value="cpPDZ_BsHtra-like"/>
    <property type="match status" value="1"/>
</dbReference>
<dbReference type="GO" id="GO:0006508">
    <property type="term" value="P:proteolysis"/>
    <property type="evidence" value="ECO:0007669"/>
    <property type="project" value="UniProtKB-KW"/>
</dbReference>
<keyword evidence="4" id="KW-0720">Serine protease</keyword>
<feature type="domain" description="PDZ" evidence="5">
    <location>
        <begin position="301"/>
        <end position="382"/>
    </location>
</feature>
<protein>
    <submittedName>
        <fullName evidence="6">Housekeeping protease</fullName>
    </submittedName>
</protein>
<dbReference type="InterPro" id="IPR009003">
    <property type="entry name" value="Peptidase_S1_PA"/>
</dbReference>
<dbReference type="EMBL" id="AY708637">
    <property type="protein sequence ID" value="AAU12554.1"/>
    <property type="molecule type" value="Genomic_DNA"/>
</dbReference>
<dbReference type="PROSITE" id="PS50106">
    <property type="entry name" value="PDZ"/>
    <property type="match status" value="1"/>
</dbReference>
<dbReference type="Pfam" id="PF13365">
    <property type="entry name" value="Trypsin_2"/>
    <property type="match status" value="1"/>
</dbReference>